<evidence type="ECO:0000313" key="5">
    <source>
        <dbReference type="Proteomes" id="UP001168821"/>
    </source>
</evidence>
<dbReference type="InterPro" id="IPR027806">
    <property type="entry name" value="HARBI1_dom"/>
</dbReference>
<feature type="domain" description="DDE Tnp4" evidence="3">
    <location>
        <begin position="90"/>
        <end position="160"/>
    </location>
</feature>
<dbReference type="Proteomes" id="UP001168821">
    <property type="component" value="Unassembled WGS sequence"/>
</dbReference>
<gene>
    <name evidence="4" type="ORF">Zmor_006624</name>
</gene>
<dbReference type="AlphaFoldDB" id="A0AA38IV62"/>
<proteinExistence type="predicted"/>
<evidence type="ECO:0000256" key="2">
    <source>
        <dbReference type="ARBA" id="ARBA00022723"/>
    </source>
</evidence>
<name>A0AA38IV62_9CUCU</name>
<evidence type="ECO:0000313" key="4">
    <source>
        <dbReference type="EMBL" id="KAJ3662268.1"/>
    </source>
</evidence>
<keyword evidence="2" id="KW-0479">Metal-binding</keyword>
<evidence type="ECO:0000256" key="1">
    <source>
        <dbReference type="ARBA" id="ARBA00001968"/>
    </source>
</evidence>
<comment type="caution">
    <text evidence="4">The sequence shown here is derived from an EMBL/GenBank/DDBJ whole genome shotgun (WGS) entry which is preliminary data.</text>
</comment>
<dbReference type="Pfam" id="PF13359">
    <property type="entry name" value="DDE_Tnp_4"/>
    <property type="match status" value="1"/>
</dbReference>
<sequence>MAQSLKKRKVPIHLRVLTDMHFFGHGSCHTGTGLQYPLAVSQSTVSKCIAEVSDIIRRFEYMGKKREEKNNVKQGFRPLEPRLRNTLGVIDCTHIKIIAPPQEDPAHPTGPYYCRTGYYSINTQIIAETNRIIRAINARFPGSVHDSAIWSMSAVKRILQNNFV</sequence>
<comment type="cofactor">
    <cofactor evidence="1">
        <name>a divalent metal cation</name>
        <dbReference type="ChEBI" id="CHEBI:60240"/>
    </cofactor>
</comment>
<keyword evidence="5" id="KW-1185">Reference proteome</keyword>
<reference evidence="4" key="1">
    <citation type="journal article" date="2023" name="G3 (Bethesda)">
        <title>Whole genome assemblies of Zophobas morio and Tenebrio molitor.</title>
        <authorList>
            <person name="Kaur S."/>
            <person name="Stinson S.A."/>
            <person name="diCenzo G.C."/>
        </authorList>
    </citation>
    <scope>NUCLEOTIDE SEQUENCE</scope>
    <source>
        <strain evidence="4">QUZm001</strain>
    </source>
</reference>
<dbReference type="GO" id="GO:0046872">
    <property type="term" value="F:metal ion binding"/>
    <property type="evidence" value="ECO:0007669"/>
    <property type="project" value="UniProtKB-KW"/>
</dbReference>
<accession>A0AA38IV62</accession>
<organism evidence="4 5">
    <name type="scientific">Zophobas morio</name>
    <dbReference type="NCBI Taxonomy" id="2755281"/>
    <lineage>
        <taxon>Eukaryota</taxon>
        <taxon>Metazoa</taxon>
        <taxon>Ecdysozoa</taxon>
        <taxon>Arthropoda</taxon>
        <taxon>Hexapoda</taxon>
        <taxon>Insecta</taxon>
        <taxon>Pterygota</taxon>
        <taxon>Neoptera</taxon>
        <taxon>Endopterygota</taxon>
        <taxon>Coleoptera</taxon>
        <taxon>Polyphaga</taxon>
        <taxon>Cucujiformia</taxon>
        <taxon>Tenebrionidae</taxon>
        <taxon>Zophobas</taxon>
    </lineage>
</organism>
<protein>
    <recommendedName>
        <fullName evidence="3">DDE Tnp4 domain-containing protein</fullName>
    </recommendedName>
</protein>
<evidence type="ECO:0000259" key="3">
    <source>
        <dbReference type="Pfam" id="PF13359"/>
    </source>
</evidence>
<dbReference type="EMBL" id="JALNTZ010000002">
    <property type="protein sequence ID" value="KAJ3662268.1"/>
    <property type="molecule type" value="Genomic_DNA"/>
</dbReference>